<feature type="region of interest" description="Disordered" evidence="6">
    <location>
        <begin position="73"/>
        <end position="108"/>
    </location>
</feature>
<dbReference type="RefSeq" id="WP_101685568.1">
    <property type="nucleotide sequence ID" value="NZ_PJRP01000029.1"/>
</dbReference>
<dbReference type="AlphaFoldDB" id="A0A2N5C2C7"/>
<dbReference type="InterPro" id="IPR017441">
    <property type="entry name" value="Protein_kinase_ATP_BS"/>
</dbReference>
<evidence type="ECO:0000256" key="3">
    <source>
        <dbReference type="ARBA" id="ARBA00022777"/>
    </source>
</evidence>
<dbReference type="InterPro" id="IPR011009">
    <property type="entry name" value="Kinase-like_dom_sf"/>
</dbReference>
<accession>A0A2N5C2C7</accession>
<dbReference type="Pfam" id="PF14326">
    <property type="entry name" value="DUF4384"/>
    <property type="match status" value="1"/>
</dbReference>
<feature type="compositionally biased region" description="Gly residues" evidence="6">
    <location>
        <begin position="127"/>
        <end position="136"/>
    </location>
</feature>
<dbReference type="Gene3D" id="3.30.200.20">
    <property type="entry name" value="Phosphorylase Kinase, domain 1"/>
    <property type="match status" value="1"/>
</dbReference>
<evidence type="ECO:0000256" key="1">
    <source>
        <dbReference type="ARBA" id="ARBA00022679"/>
    </source>
</evidence>
<comment type="caution">
    <text evidence="8">The sequence shown here is derived from an EMBL/GenBank/DDBJ whole genome shotgun (WGS) entry which is preliminary data.</text>
</comment>
<dbReference type="EMBL" id="PJRP01000029">
    <property type="protein sequence ID" value="PLP96356.1"/>
    <property type="molecule type" value="Genomic_DNA"/>
</dbReference>
<dbReference type="PANTHER" id="PTHR43289">
    <property type="entry name" value="MITOGEN-ACTIVATED PROTEIN KINASE KINASE KINASE 20-RELATED"/>
    <property type="match status" value="1"/>
</dbReference>
<keyword evidence="4 5" id="KW-0067">ATP-binding</keyword>
<dbReference type="InterPro" id="IPR008271">
    <property type="entry name" value="Ser/Thr_kinase_AS"/>
</dbReference>
<dbReference type="OrthoDB" id="9791419at2"/>
<evidence type="ECO:0000313" key="8">
    <source>
        <dbReference type="EMBL" id="PLP96356.1"/>
    </source>
</evidence>
<evidence type="ECO:0000256" key="2">
    <source>
        <dbReference type="ARBA" id="ARBA00022741"/>
    </source>
</evidence>
<feature type="compositionally biased region" description="Gly residues" evidence="6">
    <location>
        <begin position="148"/>
        <end position="157"/>
    </location>
</feature>
<dbReference type="CDD" id="cd14014">
    <property type="entry name" value="STKc_PknB_like"/>
    <property type="match status" value="1"/>
</dbReference>
<dbReference type="SUPFAM" id="SSF56112">
    <property type="entry name" value="Protein kinase-like (PK-like)"/>
    <property type="match status" value="1"/>
</dbReference>
<keyword evidence="2 5" id="KW-0547">Nucleotide-binding</keyword>
<dbReference type="PROSITE" id="PS50011">
    <property type="entry name" value="PROTEIN_KINASE_DOM"/>
    <property type="match status" value="1"/>
</dbReference>
<reference evidence="8 9" key="1">
    <citation type="submission" date="2017-12" db="EMBL/GenBank/DDBJ databases">
        <title>Genome sequence of the active heterotrophic nitrifier-denitrifier, Cupriavidus pauculus UM1.</title>
        <authorList>
            <person name="Putonti C."/>
            <person name="Castignetti D."/>
        </authorList>
    </citation>
    <scope>NUCLEOTIDE SEQUENCE [LARGE SCALE GENOMIC DNA]</scope>
    <source>
        <strain evidence="8 9">UM1</strain>
    </source>
</reference>
<name>A0A2N5C2C7_9BURK</name>
<evidence type="ECO:0000313" key="9">
    <source>
        <dbReference type="Proteomes" id="UP000234341"/>
    </source>
</evidence>
<feature type="compositionally biased region" description="Pro residues" evidence="6">
    <location>
        <begin position="495"/>
        <end position="507"/>
    </location>
</feature>
<feature type="binding site" evidence="5">
    <location>
        <position position="212"/>
    </location>
    <ligand>
        <name>ATP</name>
        <dbReference type="ChEBI" id="CHEBI:30616"/>
    </ligand>
</feature>
<feature type="domain" description="Protein kinase" evidence="7">
    <location>
        <begin position="177"/>
        <end position="456"/>
    </location>
</feature>
<keyword evidence="1" id="KW-0808">Transferase</keyword>
<dbReference type="Pfam" id="PF00069">
    <property type="entry name" value="Pkinase"/>
    <property type="match status" value="1"/>
</dbReference>
<dbReference type="PROSITE" id="PS00108">
    <property type="entry name" value="PROTEIN_KINASE_ST"/>
    <property type="match status" value="1"/>
</dbReference>
<gene>
    <name evidence="8" type="ORF">CYJ10_32565</name>
</gene>
<feature type="compositionally biased region" description="Basic and acidic residues" evidence="6">
    <location>
        <begin position="80"/>
        <end position="103"/>
    </location>
</feature>
<dbReference type="PROSITE" id="PS00107">
    <property type="entry name" value="PROTEIN_KINASE_ATP"/>
    <property type="match status" value="1"/>
</dbReference>
<proteinExistence type="predicted"/>
<feature type="region of interest" description="Disordered" evidence="6">
    <location>
        <begin position="127"/>
        <end position="167"/>
    </location>
</feature>
<dbReference type="GO" id="GO:0005524">
    <property type="term" value="F:ATP binding"/>
    <property type="evidence" value="ECO:0007669"/>
    <property type="project" value="UniProtKB-UniRule"/>
</dbReference>
<evidence type="ECO:0000256" key="6">
    <source>
        <dbReference type="SAM" id="MobiDB-lite"/>
    </source>
</evidence>
<evidence type="ECO:0000259" key="7">
    <source>
        <dbReference type="PROSITE" id="PS50011"/>
    </source>
</evidence>
<dbReference type="Gene3D" id="1.10.510.10">
    <property type="entry name" value="Transferase(Phosphotransferase) domain 1"/>
    <property type="match status" value="1"/>
</dbReference>
<protein>
    <submittedName>
        <fullName evidence="8">Protein kinase</fullName>
    </submittedName>
</protein>
<feature type="region of interest" description="Disordered" evidence="6">
    <location>
        <begin position="481"/>
        <end position="509"/>
    </location>
</feature>
<dbReference type="InterPro" id="IPR025493">
    <property type="entry name" value="DUF4384"/>
</dbReference>
<feature type="compositionally biased region" description="Low complexity" evidence="6">
    <location>
        <begin position="137"/>
        <end position="147"/>
    </location>
</feature>
<sequence length="732" mass="78410">MSSLTELIRNFQRGGLSRDEFLASVDTALKDDQTDSTQFARVLSEEHTRFPLPPAVYAEVMHRIDSHVATQFDPIGPAQHDVRSDGRTELPGEETRIEPEPVDRPLPLPAFTGTTGMTGSGMTGGYTGNTGSGTGNMGSNTGSNTGSTTGGQSGHFTGGFIPSGPTKGVGDTLNGRFVLEECLGVGGMGTVYKALDLRKLEASDRKPYIAIKVLNMQFSGHPKSLIALQREARKAQQLAHRNIVTVYDFDRDGPTVFLTMEYLQGKSLNRVLRSPEFQGLPYVKAMPIIVGMGNALAYAHERGFVHCDFKPANVFLTDRGEVKVIDFGIARGFQQPADDADQTVFDPGSLGGMTPAYASPEMFEHREPDPRDDIYALGCVSYELLTGRHPYNRVAATEARAKNLKLEQPKTLSRGQWKALRQALSLDRATRTPTVKQFLAGLGGEAQSTNIRLPVIAGSVIAGVALATGVLVYMWRSHMPSTEGTPPTQAAAPATPAPSGAPAPPEEAVPVKPEAVAQVIAATPCSLLTAKIDGNTLQVGGYVGESALGGLRDKLGKIAGVRTLKIDAQPLTSDKCDVVKLVAPYWSGSRKAGEPAGAVLHTRGGTQLTEGTPLVMDINTPPHESYVYVDYFSADGKVAHLVPSGRIQGNQAPASYNATVGDSGDWVISKPFGTELVVLLTTPTPLFTTRRPEFETRQEYLKALEKPLALMASKHGREQISADVVQIATHAR</sequence>
<evidence type="ECO:0000256" key="4">
    <source>
        <dbReference type="ARBA" id="ARBA00022840"/>
    </source>
</evidence>
<evidence type="ECO:0000256" key="5">
    <source>
        <dbReference type="PROSITE-ProRule" id="PRU10141"/>
    </source>
</evidence>
<dbReference type="PANTHER" id="PTHR43289:SF6">
    <property type="entry name" value="SERINE_THREONINE-PROTEIN KINASE NEKL-3"/>
    <property type="match status" value="1"/>
</dbReference>
<dbReference type="GO" id="GO:0004674">
    <property type="term" value="F:protein serine/threonine kinase activity"/>
    <property type="evidence" value="ECO:0007669"/>
    <property type="project" value="TreeGrafter"/>
</dbReference>
<feature type="compositionally biased region" description="Low complexity" evidence="6">
    <location>
        <begin position="482"/>
        <end position="494"/>
    </location>
</feature>
<dbReference type="Proteomes" id="UP000234341">
    <property type="component" value="Unassembled WGS sequence"/>
</dbReference>
<keyword evidence="3 8" id="KW-0418">Kinase</keyword>
<dbReference type="InterPro" id="IPR000719">
    <property type="entry name" value="Prot_kinase_dom"/>
</dbReference>
<organism evidence="8 9">
    <name type="scientific">Cupriavidus pauculus</name>
    <dbReference type="NCBI Taxonomy" id="82633"/>
    <lineage>
        <taxon>Bacteria</taxon>
        <taxon>Pseudomonadati</taxon>
        <taxon>Pseudomonadota</taxon>
        <taxon>Betaproteobacteria</taxon>
        <taxon>Burkholderiales</taxon>
        <taxon>Burkholderiaceae</taxon>
        <taxon>Cupriavidus</taxon>
    </lineage>
</organism>